<name>A0A6M0IIZ8_9BACT</name>
<comment type="caution">
    <text evidence="2">The sequence shown here is derived from an EMBL/GenBank/DDBJ whole genome shotgun (WGS) entry which is preliminary data.</text>
</comment>
<evidence type="ECO:0000256" key="1">
    <source>
        <dbReference type="SAM" id="Coils"/>
    </source>
</evidence>
<protein>
    <submittedName>
        <fullName evidence="2">Uncharacterized protein</fullName>
    </submittedName>
</protein>
<dbReference type="AlphaFoldDB" id="A0A6M0IIZ8"/>
<evidence type="ECO:0000313" key="2">
    <source>
        <dbReference type="EMBL" id="NEU68260.1"/>
    </source>
</evidence>
<proteinExistence type="predicted"/>
<dbReference type="EMBL" id="JAAGNZ010000001">
    <property type="protein sequence ID" value="NEU68260.1"/>
    <property type="molecule type" value="Genomic_DNA"/>
</dbReference>
<sequence length="64" mass="7621">MEIISYILVAVALAVCVFCERRIKRYQAEQKRLFDEQKREMTRLEANIDLLLNKLNSNVQLHQN</sequence>
<keyword evidence="1" id="KW-0175">Coiled coil</keyword>
<dbReference type="Proteomes" id="UP000477386">
    <property type="component" value="Unassembled WGS sequence"/>
</dbReference>
<gene>
    <name evidence="2" type="ORF">GK091_15315</name>
</gene>
<organism evidence="2 3">
    <name type="scientific">Spirosoma agri</name>
    <dbReference type="NCBI Taxonomy" id="1987381"/>
    <lineage>
        <taxon>Bacteria</taxon>
        <taxon>Pseudomonadati</taxon>
        <taxon>Bacteroidota</taxon>
        <taxon>Cytophagia</taxon>
        <taxon>Cytophagales</taxon>
        <taxon>Cytophagaceae</taxon>
        <taxon>Spirosoma</taxon>
    </lineage>
</organism>
<reference evidence="2 3" key="1">
    <citation type="submission" date="2020-02" db="EMBL/GenBank/DDBJ databases">
        <title>Draft genome sequence of two Spirosoma agri KCTC 52727 and Spirosoma terrae KCTC 52035.</title>
        <authorList>
            <person name="Rojas J."/>
            <person name="Ambika Manirajan B."/>
            <person name="Ratering S."/>
            <person name="Suarez C."/>
            <person name="Schnell S."/>
        </authorList>
    </citation>
    <scope>NUCLEOTIDE SEQUENCE [LARGE SCALE GENOMIC DNA]</scope>
    <source>
        <strain evidence="2 3">KCTC 52727</strain>
    </source>
</reference>
<accession>A0A6M0IIZ8</accession>
<dbReference type="RefSeq" id="WP_164039929.1">
    <property type="nucleotide sequence ID" value="NZ_JAAGNZ010000001.1"/>
</dbReference>
<keyword evidence="3" id="KW-1185">Reference proteome</keyword>
<feature type="coiled-coil region" evidence="1">
    <location>
        <begin position="27"/>
        <end position="54"/>
    </location>
</feature>
<evidence type="ECO:0000313" key="3">
    <source>
        <dbReference type="Proteomes" id="UP000477386"/>
    </source>
</evidence>